<reference evidence="2" key="2">
    <citation type="submission" date="2023-01" db="EMBL/GenBank/DDBJ databases">
        <title>Draft genome sequence of Portibacter lacus strain NBRC 108769.</title>
        <authorList>
            <person name="Sun Q."/>
            <person name="Mori K."/>
        </authorList>
    </citation>
    <scope>NUCLEOTIDE SEQUENCE</scope>
    <source>
        <strain evidence="2">NBRC 108769</strain>
    </source>
</reference>
<dbReference type="SUPFAM" id="SSF82784">
    <property type="entry name" value="OsmC-like"/>
    <property type="match status" value="1"/>
</dbReference>
<evidence type="ECO:0000313" key="3">
    <source>
        <dbReference type="Proteomes" id="UP001156666"/>
    </source>
</evidence>
<dbReference type="PANTHER" id="PTHR39624">
    <property type="entry name" value="PROTEIN INVOLVED IN RIMO-MEDIATED BETA-METHYLTHIOLATION OF RIBOSOMAL PROTEIN S12 YCAO"/>
    <property type="match status" value="1"/>
</dbReference>
<reference evidence="2" key="1">
    <citation type="journal article" date="2014" name="Int. J. Syst. Evol. Microbiol.">
        <title>Complete genome sequence of Corynebacterium casei LMG S-19264T (=DSM 44701T), isolated from a smear-ripened cheese.</title>
        <authorList>
            <consortium name="US DOE Joint Genome Institute (JGI-PGF)"/>
            <person name="Walter F."/>
            <person name="Albersmeier A."/>
            <person name="Kalinowski J."/>
            <person name="Ruckert C."/>
        </authorList>
    </citation>
    <scope>NUCLEOTIDE SEQUENCE</scope>
    <source>
        <strain evidence="2">NBRC 108769</strain>
    </source>
</reference>
<dbReference type="InterPro" id="IPR029058">
    <property type="entry name" value="AB_hydrolase_fold"/>
</dbReference>
<feature type="domain" description="Serine aminopeptidase S33" evidence="1">
    <location>
        <begin position="47"/>
        <end position="139"/>
    </location>
</feature>
<dbReference type="Gene3D" id="3.40.50.1820">
    <property type="entry name" value="alpha/beta hydrolase"/>
    <property type="match status" value="1"/>
</dbReference>
<proteinExistence type="predicted"/>
<dbReference type="EMBL" id="BSOH01000020">
    <property type="protein sequence ID" value="GLR18294.1"/>
    <property type="molecule type" value="Genomic_DNA"/>
</dbReference>
<dbReference type="Gene3D" id="3.30.300.20">
    <property type="match status" value="1"/>
</dbReference>
<sequence>MPSQKVSFLNANGKLLSGKLELPMIKKPYPYAIFAHVFTGNKNLKAARHISRALNLEGIAVLRFDFTGLGESEGDFSHTNFSTNVDDIKAAAKYLSENYESPSIIIGHSLGGAAALYAGAEMESVKAVATIGAPFQPEHVKNLIGDSIEEINEKGAAIISVDNREFTIRRQFIEDLSRKDTLEIIKDFDKALLILHSPQDRVVEIENAAQIYHAAKHPKSFVTLNGANHMLNNKSDSFYAGRVIGSWVQRYVTQKEEVKLTTTKQVMVKLENEGFTTEIMAGRHGLVADESENLGGNDFGPSPYELLNAALGACTAMTLQMYARRKKWPLETVNVHLSFDRKYADDCADCSNPKSKISHIDVCIALEGDLSDEQRTRLLEIADKCPVHKTLAENVSFNTYLE</sequence>
<dbReference type="Proteomes" id="UP001156666">
    <property type="component" value="Unassembled WGS sequence"/>
</dbReference>
<dbReference type="InterPro" id="IPR022742">
    <property type="entry name" value="Hydrolase_4"/>
</dbReference>
<dbReference type="Pfam" id="PF12146">
    <property type="entry name" value="Hydrolase_4"/>
    <property type="match status" value="1"/>
</dbReference>
<dbReference type="PANTHER" id="PTHR39624:SF2">
    <property type="entry name" value="OSMC-LIKE PROTEIN"/>
    <property type="match status" value="1"/>
</dbReference>
<protein>
    <submittedName>
        <fullName evidence="2">Osmotically inducible protein C</fullName>
    </submittedName>
</protein>
<dbReference type="Pfam" id="PF02566">
    <property type="entry name" value="OsmC"/>
    <property type="match status" value="1"/>
</dbReference>
<dbReference type="RefSeq" id="WP_235293658.1">
    <property type="nucleotide sequence ID" value="NZ_BSOH01000020.1"/>
</dbReference>
<evidence type="ECO:0000313" key="2">
    <source>
        <dbReference type="EMBL" id="GLR18294.1"/>
    </source>
</evidence>
<dbReference type="SUPFAM" id="SSF53474">
    <property type="entry name" value="alpha/beta-Hydrolases"/>
    <property type="match status" value="1"/>
</dbReference>
<evidence type="ECO:0000259" key="1">
    <source>
        <dbReference type="Pfam" id="PF12146"/>
    </source>
</evidence>
<dbReference type="InterPro" id="IPR003718">
    <property type="entry name" value="OsmC/Ohr_fam"/>
</dbReference>
<dbReference type="AlphaFoldDB" id="A0AA37SRQ5"/>
<organism evidence="2 3">
    <name type="scientific">Portibacter lacus</name>
    <dbReference type="NCBI Taxonomy" id="1099794"/>
    <lineage>
        <taxon>Bacteria</taxon>
        <taxon>Pseudomonadati</taxon>
        <taxon>Bacteroidota</taxon>
        <taxon>Saprospiria</taxon>
        <taxon>Saprospirales</taxon>
        <taxon>Haliscomenobacteraceae</taxon>
        <taxon>Portibacter</taxon>
    </lineage>
</organism>
<keyword evidence="3" id="KW-1185">Reference proteome</keyword>
<comment type="caution">
    <text evidence="2">The sequence shown here is derived from an EMBL/GenBank/DDBJ whole genome shotgun (WGS) entry which is preliminary data.</text>
</comment>
<accession>A0AA37SRQ5</accession>
<gene>
    <name evidence="2" type="ORF">GCM10007940_29100</name>
</gene>
<dbReference type="InterPro" id="IPR036102">
    <property type="entry name" value="OsmC/Ohrsf"/>
</dbReference>
<name>A0AA37SRQ5_9BACT</name>
<dbReference type="InterPro" id="IPR015946">
    <property type="entry name" value="KH_dom-like_a/b"/>
</dbReference>